<dbReference type="PANTHER" id="PTHR43537:SF45">
    <property type="entry name" value="GNTR FAMILY REGULATORY PROTEIN"/>
    <property type="match status" value="1"/>
</dbReference>
<dbReference type="CDD" id="cd07377">
    <property type="entry name" value="WHTH_GntR"/>
    <property type="match status" value="1"/>
</dbReference>
<dbReference type="EMBL" id="SHKR01000017">
    <property type="protein sequence ID" value="RZU03258.1"/>
    <property type="molecule type" value="Genomic_DNA"/>
</dbReference>
<dbReference type="SMART" id="SM00895">
    <property type="entry name" value="FCD"/>
    <property type="match status" value="1"/>
</dbReference>
<dbReference type="SMART" id="SM00345">
    <property type="entry name" value="HTH_GNTR"/>
    <property type="match status" value="1"/>
</dbReference>
<dbReference type="Proteomes" id="UP000292027">
    <property type="component" value="Unassembled WGS sequence"/>
</dbReference>
<evidence type="ECO:0000256" key="1">
    <source>
        <dbReference type="ARBA" id="ARBA00023015"/>
    </source>
</evidence>
<dbReference type="SUPFAM" id="SSF48008">
    <property type="entry name" value="GntR ligand-binding domain-like"/>
    <property type="match status" value="1"/>
</dbReference>
<dbReference type="SUPFAM" id="SSF46785">
    <property type="entry name" value="Winged helix' DNA-binding domain"/>
    <property type="match status" value="1"/>
</dbReference>
<dbReference type="Pfam" id="PF00392">
    <property type="entry name" value="GntR"/>
    <property type="match status" value="1"/>
</dbReference>
<gene>
    <name evidence="5" type="ORF">EV645_7284</name>
</gene>
<dbReference type="InterPro" id="IPR036388">
    <property type="entry name" value="WH-like_DNA-bd_sf"/>
</dbReference>
<dbReference type="Gene3D" id="1.20.120.530">
    <property type="entry name" value="GntR ligand-binding domain-like"/>
    <property type="match status" value="1"/>
</dbReference>
<name>A0A4Q7W2J9_9ACTN</name>
<dbReference type="PANTHER" id="PTHR43537">
    <property type="entry name" value="TRANSCRIPTIONAL REGULATOR, GNTR FAMILY"/>
    <property type="match status" value="1"/>
</dbReference>
<proteinExistence type="predicted"/>
<protein>
    <submittedName>
        <fullName evidence="5">GntR family transcriptional regulator</fullName>
    </submittedName>
</protein>
<evidence type="ECO:0000313" key="5">
    <source>
        <dbReference type="EMBL" id="RZU03258.1"/>
    </source>
</evidence>
<dbReference type="InterPro" id="IPR008920">
    <property type="entry name" value="TF_FadR/GntR_C"/>
</dbReference>
<evidence type="ECO:0000256" key="2">
    <source>
        <dbReference type="ARBA" id="ARBA00023125"/>
    </source>
</evidence>
<keyword evidence="3" id="KW-0804">Transcription</keyword>
<dbReference type="Gene3D" id="1.10.10.10">
    <property type="entry name" value="Winged helix-like DNA-binding domain superfamily/Winged helix DNA-binding domain"/>
    <property type="match status" value="1"/>
</dbReference>
<dbReference type="PRINTS" id="PR00035">
    <property type="entry name" value="HTHGNTR"/>
</dbReference>
<dbReference type="GO" id="GO:0003677">
    <property type="term" value="F:DNA binding"/>
    <property type="evidence" value="ECO:0007669"/>
    <property type="project" value="UniProtKB-KW"/>
</dbReference>
<organism evidence="5 6">
    <name type="scientific">Kribbella rubisoli</name>
    <dbReference type="NCBI Taxonomy" id="3075929"/>
    <lineage>
        <taxon>Bacteria</taxon>
        <taxon>Bacillati</taxon>
        <taxon>Actinomycetota</taxon>
        <taxon>Actinomycetes</taxon>
        <taxon>Propionibacteriales</taxon>
        <taxon>Kribbellaceae</taxon>
        <taxon>Kribbella</taxon>
    </lineage>
</organism>
<comment type="caution">
    <text evidence="5">The sequence shown here is derived from an EMBL/GenBank/DDBJ whole genome shotgun (WGS) entry which is preliminary data.</text>
</comment>
<dbReference type="AlphaFoldDB" id="A0A4Q7W2J9"/>
<dbReference type="RefSeq" id="WP_130448716.1">
    <property type="nucleotide sequence ID" value="NZ_SHKR01000017.1"/>
</dbReference>
<keyword evidence="6" id="KW-1185">Reference proteome</keyword>
<dbReference type="InterPro" id="IPR000524">
    <property type="entry name" value="Tscrpt_reg_HTH_GntR"/>
</dbReference>
<dbReference type="Pfam" id="PF07729">
    <property type="entry name" value="FCD"/>
    <property type="match status" value="1"/>
</dbReference>
<evidence type="ECO:0000256" key="3">
    <source>
        <dbReference type="ARBA" id="ARBA00023163"/>
    </source>
</evidence>
<feature type="domain" description="HTH gntR-type" evidence="4">
    <location>
        <begin position="6"/>
        <end position="73"/>
    </location>
</feature>
<evidence type="ECO:0000313" key="6">
    <source>
        <dbReference type="Proteomes" id="UP000292027"/>
    </source>
</evidence>
<sequence length="212" mass="24290">MSDSRESETERVTRQLRDEILDGVRPPGERLVERELATALDVSRVPVREALKVLVSEGLVTPRPRSWSVVRTFTDSDIADLTEVRTAFEPLTFRLAAERRTREGLDRLRKTLDEQLVAARAKDAVVARRKAADFHEIVTELASNELLIEIERPLRSRMRWLLTQHDDLIAVAGQHLELYRAIANRDVDQAERLASDHLAQSQVLFRFSRGMD</sequence>
<keyword evidence="2" id="KW-0238">DNA-binding</keyword>
<reference evidence="5 6" key="1">
    <citation type="journal article" date="2015" name="Stand. Genomic Sci.">
        <title>Genomic Encyclopedia of Bacterial and Archaeal Type Strains, Phase III: the genomes of soil and plant-associated and newly described type strains.</title>
        <authorList>
            <person name="Whitman W.B."/>
            <person name="Woyke T."/>
            <person name="Klenk H.P."/>
            <person name="Zhou Y."/>
            <person name="Lilburn T.G."/>
            <person name="Beck B.J."/>
            <person name="De Vos P."/>
            <person name="Vandamme P."/>
            <person name="Eisen J.A."/>
            <person name="Garrity G."/>
            <person name="Hugenholtz P."/>
            <person name="Kyrpides N.C."/>
        </authorList>
    </citation>
    <scope>NUCLEOTIDE SEQUENCE [LARGE SCALE GENOMIC DNA]</scope>
    <source>
        <strain evidence="5 6">VKM Ac-2540</strain>
    </source>
</reference>
<accession>A0A4Q7W2J9</accession>
<keyword evidence="1" id="KW-0805">Transcription regulation</keyword>
<dbReference type="InterPro" id="IPR036390">
    <property type="entry name" value="WH_DNA-bd_sf"/>
</dbReference>
<dbReference type="GO" id="GO:0003700">
    <property type="term" value="F:DNA-binding transcription factor activity"/>
    <property type="evidence" value="ECO:0007669"/>
    <property type="project" value="InterPro"/>
</dbReference>
<dbReference type="OrthoDB" id="5182935at2"/>
<dbReference type="InterPro" id="IPR011711">
    <property type="entry name" value="GntR_C"/>
</dbReference>
<evidence type="ECO:0000259" key="4">
    <source>
        <dbReference type="PROSITE" id="PS50949"/>
    </source>
</evidence>
<dbReference type="PROSITE" id="PS50949">
    <property type="entry name" value="HTH_GNTR"/>
    <property type="match status" value="1"/>
</dbReference>